<dbReference type="OrthoDB" id="5372507at2759"/>
<organism evidence="2 3">
    <name type="scientific">Rhodocollybia butyracea</name>
    <dbReference type="NCBI Taxonomy" id="206335"/>
    <lineage>
        <taxon>Eukaryota</taxon>
        <taxon>Fungi</taxon>
        <taxon>Dikarya</taxon>
        <taxon>Basidiomycota</taxon>
        <taxon>Agaricomycotina</taxon>
        <taxon>Agaricomycetes</taxon>
        <taxon>Agaricomycetidae</taxon>
        <taxon>Agaricales</taxon>
        <taxon>Marasmiineae</taxon>
        <taxon>Omphalotaceae</taxon>
        <taxon>Rhodocollybia</taxon>
    </lineage>
</organism>
<proteinExistence type="predicted"/>
<sequence>MEQPSIELSHETESRLQLLVQAAEALGLEDPSLIGSSPFSCYDLLILTVLVRFYQRLTNLSSRRLNLKLSLNRAIYIEEELRIHLAGVEAELSLIKKSSESLIDGSIDQNTETAESLERQRQAIVRKAKEYQAQLAQLNSMSPPESLSTVISDLEQLQDRNKEREQAIRRKRKRIEAFRGLPANPELARLSLLQATHNLRELTRAREGLLSRMIENERSR</sequence>
<dbReference type="Proteomes" id="UP000772434">
    <property type="component" value="Unassembled WGS sequence"/>
</dbReference>
<keyword evidence="1" id="KW-0175">Coiled coil</keyword>
<dbReference type="EMBL" id="JADNRY010000015">
    <property type="protein sequence ID" value="KAF9074065.1"/>
    <property type="molecule type" value="Genomic_DNA"/>
</dbReference>
<evidence type="ECO:0000256" key="1">
    <source>
        <dbReference type="SAM" id="Coils"/>
    </source>
</evidence>
<dbReference type="AlphaFoldDB" id="A0A9P5Q5Q2"/>
<name>A0A9P5Q5Q2_9AGAR</name>
<gene>
    <name evidence="2" type="ORF">BDP27DRAFT_1317937</name>
</gene>
<feature type="coiled-coil region" evidence="1">
    <location>
        <begin position="107"/>
        <end position="174"/>
    </location>
</feature>
<protein>
    <submittedName>
        <fullName evidence="2">Uncharacterized protein</fullName>
    </submittedName>
</protein>
<evidence type="ECO:0000313" key="2">
    <source>
        <dbReference type="EMBL" id="KAF9074065.1"/>
    </source>
</evidence>
<comment type="caution">
    <text evidence="2">The sequence shown here is derived from an EMBL/GenBank/DDBJ whole genome shotgun (WGS) entry which is preliminary data.</text>
</comment>
<reference evidence="2" key="1">
    <citation type="submission" date="2020-11" db="EMBL/GenBank/DDBJ databases">
        <authorList>
            <consortium name="DOE Joint Genome Institute"/>
            <person name="Ahrendt S."/>
            <person name="Riley R."/>
            <person name="Andreopoulos W."/>
            <person name="Labutti K."/>
            <person name="Pangilinan J."/>
            <person name="Ruiz-Duenas F.J."/>
            <person name="Barrasa J.M."/>
            <person name="Sanchez-Garcia M."/>
            <person name="Camarero S."/>
            <person name="Miyauchi S."/>
            <person name="Serrano A."/>
            <person name="Linde D."/>
            <person name="Babiker R."/>
            <person name="Drula E."/>
            <person name="Ayuso-Fernandez I."/>
            <person name="Pacheco R."/>
            <person name="Padilla G."/>
            <person name="Ferreira P."/>
            <person name="Barriuso J."/>
            <person name="Kellner H."/>
            <person name="Castanera R."/>
            <person name="Alfaro M."/>
            <person name="Ramirez L."/>
            <person name="Pisabarro A.G."/>
            <person name="Kuo A."/>
            <person name="Tritt A."/>
            <person name="Lipzen A."/>
            <person name="He G."/>
            <person name="Yan M."/>
            <person name="Ng V."/>
            <person name="Cullen D."/>
            <person name="Martin F."/>
            <person name="Rosso M.-N."/>
            <person name="Henrissat B."/>
            <person name="Hibbett D."/>
            <person name="Martinez A.T."/>
            <person name="Grigoriev I.V."/>
        </authorList>
    </citation>
    <scope>NUCLEOTIDE SEQUENCE</scope>
    <source>
        <strain evidence="2">AH 40177</strain>
    </source>
</reference>
<keyword evidence="3" id="KW-1185">Reference proteome</keyword>
<evidence type="ECO:0000313" key="3">
    <source>
        <dbReference type="Proteomes" id="UP000772434"/>
    </source>
</evidence>
<accession>A0A9P5Q5Q2</accession>